<feature type="region of interest" description="Disordered" evidence="1">
    <location>
        <begin position="1"/>
        <end position="51"/>
    </location>
</feature>
<evidence type="ECO:0000313" key="3">
    <source>
        <dbReference type="Proteomes" id="UP001501727"/>
    </source>
</evidence>
<accession>A0ABP7M1S7</accession>
<dbReference type="EMBL" id="BAAAZU010000001">
    <property type="protein sequence ID" value="GAA3912419.1"/>
    <property type="molecule type" value="Genomic_DNA"/>
</dbReference>
<comment type="caution">
    <text evidence="2">The sequence shown here is derived from an EMBL/GenBank/DDBJ whole genome shotgun (WGS) entry which is preliminary data.</text>
</comment>
<name>A0ABP7M1S7_9GAMM</name>
<gene>
    <name evidence="2" type="ORF">GCM10022229_01320</name>
</gene>
<dbReference type="Proteomes" id="UP001501727">
    <property type="component" value="Unassembled WGS sequence"/>
</dbReference>
<sequence>MTAIQVSTGTPVQALNLPAENRSPPGVQPTDGGHGGQDAYAPATTPEGNATNQAATDLQGAAEALANMQGLARQGQNFAQAELDAGYLQQNVASARADLASAVGAEIDALMEADPGLTREQAAGIVASRFEGTPVAADVTDAIADADVRSAVASTIDGVDQSQGPEAALAGLDDALAGLPPDVRERVIADPRVQQWIEDAAARATEPLAPYIGPDATSDGREGEAVVSALQRLSWTTGELSPELAAAVLDAALGDFEQLPLARHGGGIYPNPMNTGSLDLVVQLASYVATAGNGQDLIGRLIALNGGNGGWEYATDAVQLSTNGDPRFSTTVGPALFVELERLGIPLTANGESPVVYAMGPILDDVHGTIQGHAEDYYGLVETLQFAQQMRPLYGSDAEFEAALDTLMRDKIGDDWQVQVESAQQALATDGSRLLGQLQQFMALPADHPLRVEVDALVNDILADPAAQAAIGFALRSDPSLVQGRSGELLLEMFATPGLDAGARGLAVEFGNAWISARTGPALAALDPADPASIAEFERQLSALDDPRLAAALGVDPAALEGAVAALVEAAPALAGDQAQQQAAQRTLNGALNDIDGFSADDAAGQVFRGLALSASGSAFMNANDLQVDDPRVETFLDAAIGNLEFMKGANFSAKALIGVAVNAEVIAGGSLVGKYGLGNAGVGRLLAAVGIASDTWQAIQAFGDGDVPGGVLHATAAGGVLAGLLGAGTWLGPVGWAVAALSYVGLGALEQARHNNRFETDAMREFLAASNLSDAAAAELFNTTGNAVSPVPFLLHYAQQQGLSVEQAIAWFNTLADSGELKFVVELAHRTIDAAGDDGTGLPATHESDAELERELAAPGANIVGIVLSHEPASCAQLDMLLEAADIPLPG</sequence>
<evidence type="ECO:0000256" key="1">
    <source>
        <dbReference type="SAM" id="MobiDB-lite"/>
    </source>
</evidence>
<keyword evidence="3" id="KW-1185">Reference proteome</keyword>
<evidence type="ECO:0000313" key="2">
    <source>
        <dbReference type="EMBL" id="GAA3912419.1"/>
    </source>
</evidence>
<organism evidence="2 3">
    <name type="scientific">Luteimonas lutimaris</name>
    <dbReference type="NCBI Taxonomy" id="698645"/>
    <lineage>
        <taxon>Bacteria</taxon>
        <taxon>Pseudomonadati</taxon>
        <taxon>Pseudomonadota</taxon>
        <taxon>Gammaproteobacteria</taxon>
        <taxon>Lysobacterales</taxon>
        <taxon>Lysobacteraceae</taxon>
        <taxon>Luteimonas</taxon>
    </lineage>
</organism>
<feature type="compositionally biased region" description="Polar residues" evidence="1">
    <location>
        <begin position="1"/>
        <end position="13"/>
    </location>
</feature>
<dbReference type="RefSeq" id="WP_344757988.1">
    <property type="nucleotide sequence ID" value="NZ_BAAAZU010000001.1"/>
</dbReference>
<reference evidence="3" key="1">
    <citation type="journal article" date="2019" name="Int. J. Syst. Evol. Microbiol.">
        <title>The Global Catalogue of Microorganisms (GCM) 10K type strain sequencing project: providing services to taxonomists for standard genome sequencing and annotation.</title>
        <authorList>
            <consortium name="The Broad Institute Genomics Platform"/>
            <consortium name="The Broad Institute Genome Sequencing Center for Infectious Disease"/>
            <person name="Wu L."/>
            <person name="Ma J."/>
        </authorList>
    </citation>
    <scope>NUCLEOTIDE SEQUENCE [LARGE SCALE GENOMIC DNA]</scope>
    <source>
        <strain evidence="3">JCM 16916</strain>
    </source>
</reference>
<proteinExistence type="predicted"/>
<protein>
    <submittedName>
        <fullName evidence="2">Uncharacterized protein</fullName>
    </submittedName>
</protein>